<evidence type="ECO:0000313" key="1">
    <source>
        <dbReference type="EMBL" id="KZS86740.1"/>
    </source>
</evidence>
<sequence length="475" mass="52581">MPSFSGMPHEMLLHILNGATVADILSVVLTSHSPYILGRTSRVLWRNAADHVILPLPAEYNIDDVPIERLFGLALRAISIARSLRELSIVPKRFSAAGPIEDGVMHSNMPVHGGRWSLYDSEHGIRCRDTNIRNENPDDSDSLVLPGSSLSRSIVVDRGGGVFRSVQSMPVDQAQVEEQTPQDPQRLKIPHIVDICFPNSFATDNEVPHISGRPIPIPGVDAERVLSITDSFMIIWGMNDPGFVYLLDYKRRIGIQYLLMAGSLSFFEFSSAQIHPSLPKLILLVRVFRPPETFTCAVWIIDIPPNVFSGPQPDVDTDIPITWTPVETTVTSEFLAPMNWTPDISYFPEFPESYTLLHQLSLRDSEGRTHATVVCLTPDNTLVAASLGHLHRPFEFVPRGVGSQSPTMGLWGDGIMILSYFSCLGRTLEVGTFVLPTSMGSAVATNFDPVQGKLIVEVVDSTGRTNLMSRFIIHY</sequence>
<dbReference type="EMBL" id="KV419470">
    <property type="protein sequence ID" value="KZS86740.1"/>
    <property type="molecule type" value="Genomic_DNA"/>
</dbReference>
<name>A0A164MIG1_9AGAM</name>
<accession>A0A164MIG1</accession>
<dbReference type="AlphaFoldDB" id="A0A164MIG1"/>
<dbReference type="Proteomes" id="UP000076722">
    <property type="component" value="Unassembled WGS sequence"/>
</dbReference>
<gene>
    <name evidence="1" type="ORF">SISNIDRAFT_491667</name>
</gene>
<protein>
    <recommendedName>
        <fullName evidence="3">F-box domain-containing protein</fullName>
    </recommendedName>
</protein>
<proteinExistence type="predicted"/>
<keyword evidence="2" id="KW-1185">Reference proteome</keyword>
<evidence type="ECO:0000313" key="2">
    <source>
        <dbReference type="Proteomes" id="UP000076722"/>
    </source>
</evidence>
<reference evidence="1 2" key="1">
    <citation type="journal article" date="2016" name="Mol. Biol. Evol.">
        <title>Comparative Genomics of Early-Diverging Mushroom-Forming Fungi Provides Insights into the Origins of Lignocellulose Decay Capabilities.</title>
        <authorList>
            <person name="Nagy L.G."/>
            <person name="Riley R."/>
            <person name="Tritt A."/>
            <person name="Adam C."/>
            <person name="Daum C."/>
            <person name="Floudas D."/>
            <person name="Sun H."/>
            <person name="Yadav J.S."/>
            <person name="Pangilinan J."/>
            <person name="Larsson K.H."/>
            <person name="Matsuura K."/>
            <person name="Barry K."/>
            <person name="Labutti K."/>
            <person name="Kuo R."/>
            <person name="Ohm R.A."/>
            <person name="Bhattacharya S.S."/>
            <person name="Shirouzu T."/>
            <person name="Yoshinaga Y."/>
            <person name="Martin F.M."/>
            <person name="Grigoriev I.V."/>
            <person name="Hibbett D.S."/>
        </authorList>
    </citation>
    <scope>NUCLEOTIDE SEQUENCE [LARGE SCALE GENOMIC DNA]</scope>
    <source>
        <strain evidence="1 2">HHB9708</strain>
    </source>
</reference>
<organism evidence="1 2">
    <name type="scientific">Sistotremastrum niveocremeum HHB9708</name>
    <dbReference type="NCBI Taxonomy" id="1314777"/>
    <lineage>
        <taxon>Eukaryota</taxon>
        <taxon>Fungi</taxon>
        <taxon>Dikarya</taxon>
        <taxon>Basidiomycota</taxon>
        <taxon>Agaricomycotina</taxon>
        <taxon>Agaricomycetes</taxon>
        <taxon>Sistotremastrales</taxon>
        <taxon>Sistotremastraceae</taxon>
        <taxon>Sertulicium</taxon>
        <taxon>Sertulicium niveocremeum</taxon>
    </lineage>
</organism>
<evidence type="ECO:0008006" key="3">
    <source>
        <dbReference type="Google" id="ProtNLM"/>
    </source>
</evidence>